<reference evidence="1 2" key="1">
    <citation type="submission" date="2017-09" db="EMBL/GenBank/DDBJ databases">
        <title>Phenotypic and genotypic characterization of Colombian isolates of Neisseria meningitidis recovered from invasive disease.</title>
        <authorList>
            <person name="Duarte C."/>
            <person name="Gabastou J.M."/>
            <person name="Moreno J."/>
        </authorList>
    </citation>
    <scope>NUCLEOTIDE SEQUENCE [LARGE SCALE GENOMIC DNA]</scope>
    <source>
        <strain evidence="1 2">INS-Nm1012</strain>
    </source>
</reference>
<gene>
    <name evidence="1" type="ORF">COH52_12860</name>
</gene>
<evidence type="ECO:0000313" key="1">
    <source>
        <dbReference type="EMBL" id="RQK75451.1"/>
    </source>
</evidence>
<comment type="caution">
    <text evidence="1">The sequence shown here is derived from an EMBL/GenBank/DDBJ whole genome shotgun (WGS) entry which is preliminary data.</text>
</comment>
<dbReference type="AlphaFoldDB" id="A0A425AZK4"/>
<dbReference type="Proteomes" id="UP000283666">
    <property type="component" value="Unassembled WGS sequence"/>
</dbReference>
<dbReference type="EMBL" id="NWZY01000061">
    <property type="protein sequence ID" value="RQK75451.1"/>
    <property type="molecule type" value="Genomic_DNA"/>
</dbReference>
<name>A0A425AZK4_NEIME</name>
<accession>A0A425AZK4</accession>
<organism evidence="1 2">
    <name type="scientific">Neisseria meningitidis</name>
    <dbReference type="NCBI Taxonomy" id="487"/>
    <lineage>
        <taxon>Bacteria</taxon>
        <taxon>Pseudomonadati</taxon>
        <taxon>Pseudomonadota</taxon>
        <taxon>Betaproteobacteria</taxon>
        <taxon>Neisseriales</taxon>
        <taxon>Neisseriaceae</taxon>
        <taxon>Neisseria</taxon>
    </lineage>
</organism>
<proteinExistence type="predicted"/>
<sequence>MRKVCASARTRSMIYSSMPSEKLTIFQTAFVMQVNIQIPYILPRRVRAEDTPYACCRTFG</sequence>
<evidence type="ECO:0000313" key="2">
    <source>
        <dbReference type="Proteomes" id="UP000283666"/>
    </source>
</evidence>
<protein>
    <submittedName>
        <fullName evidence="1">Hemagglutinin</fullName>
    </submittedName>
</protein>